<dbReference type="EMBL" id="CP101751">
    <property type="protein sequence ID" value="UUC46925.1"/>
    <property type="molecule type" value="Genomic_DNA"/>
</dbReference>
<organism evidence="1 2">
    <name type="scientific">Flavobacterium cerinum</name>
    <dbReference type="NCBI Taxonomy" id="2502784"/>
    <lineage>
        <taxon>Bacteria</taxon>
        <taxon>Pseudomonadati</taxon>
        <taxon>Bacteroidota</taxon>
        <taxon>Flavobacteriia</taxon>
        <taxon>Flavobacteriales</taxon>
        <taxon>Flavobacteriaceae</taxon>
        <taxon>Flavobacterium</taxon>
    </lineage>
</organism>
<name>A0ABY5IXB4_9FLAO</name>
<keyword evidence="2" id="KW-1185">Reference proteome</keyword>
<sequence>MSKYATKSLYIMELEVVSQGMVIKTFGGTGGSEFAADYIQSIGLYCGKEVDSITINGNKHGGGGGGDAGALILSSDEYISKVVIRSGERIDKLMLTTNKGRTIGGGGGGGSETTLDNIRVVAIGGKSGTRVDQLKITYVENYEPSSLVEKRGQFVVGFTPQGTILKEYTESTSKTSDSYENVTETMLSQQYNASVEAEYYAKVAFSTEIKYVNTQLTTIKKELSTQLINQQSKEVTIEKGMVGVLLVDGAVMKGSDGVYWMYPNTLLSYAVIAVTDYQNILNHYDLTGELATQMPELLKYKTEKNDYVFYEKTPVR</sequence>
<evidence type="ECO:0000313" key="2">
    <source>
        <dbReference type="Proteomes" id="UP001059844"/>
    </source>
</evidence>
<dbReference type="InterPro" id="IPR036404">
    <property type="entry name" value="Jacalin-like_lectin_dom_sf"/>
</dbReference>
<proteinExistence type="predicted"/>
<reference evidence="1" key="1">
    <citation type="submission" date="2022-07" db="EMBL/GenBank/DDBJ databases">
        <title>Isolation, identification, and degradation of a PFOSA degrading strain from sewage treatment plant.</title>
        <authorList>
            <person name="Zhang L."/>
            <person name="Huo Y."/>
        </authorList>
    </citation>
    <scope>NUCLEOTIDE SEQUENCE</scope>
    <source>
        <strain evidence="1">C1</strain>
    </source>
</reference>
<dbReference type="RefSeq" id="WP_256552578.1">
    <property type="nucleotide sequence ID" value="NZ_CP101751.1"/>
</dbReference>
<protein>
    <recommendedName>
        <fullName evidence="3">Jacalin-type lectin domain-containing protein</fullName>
    </recommendedName>
</protein>
<evidence type="ECO:0008006" key="3">
    <source>
        <dbReference type="Google" id="ProtNLM"/>
    </source>
</evidence>
<dbReference type="Proteomes" id="UP001059844">
    <property type="component" value="Chromosome"/>
</dbReference>
<dbReference type="SUPFAM" id="SSF51101">
    <property type="entry name" value="Mannose-binding lectins"/>
    <property type="match status" value="1"/>
</dbReference>
<gene>
    <name evidence="1" type="ORF">NOX80_06925</name>
</gene>
<dbReference type="Gene3D" id="2.100.10.30">
    <property type="entry name" value="Jacalin-like lectin domain"/>
    <property type="match status" value="1"/>
</dbReference>
<accession>A0ABY5IXB4</accession>
<evidence type="ECO:0000313" key="1">
    <source>
        <dbReference type="EMBL" id="UUC46925.1"/>
    </source>
</evidence>